<dbReference type="GO" id="GO:0016020">
    <property type="term" value="C:membrane"/>
    <property type="evidence" value="ECO:0007669"/>
    <property type="project" value="InterPro"/>
</dbReference>
<keyword evidence="8" id="KW-0902">Two-component regulatory system</keyword>
<evidence type="ECO:0000259" key="11">
    <source>
        <dbReference type="Pfam" id="PF07730"/>
    </source>
</evidence>
<dbReference type="Proteomes" id="UP000574276">
    <property type="component" value="Unassembled WGS sequence"/>
</dbReference>
<sequence>MKEHVRENYFLVLKLILALLLEVFIMIDNNVLSGASSQALLFSAFFVASITFNEVTDKGKKIVGLILEGCFALLLVLFVEQEFAILLTIWILDIVSVKKATISWYLTALLPLLFMDYSKYQFLIVILLILIYFQNAVVIYSYKEQQREDELSELKLKQNINQKETMYKEEISRSLLMVENQVLEEKSRLSQALHDKLGHSINGSIYQLEACKVIMNQDQKVCEGMIQAVIDNLRNSMDEIRAILRKERPDKYKLATLQLHGLCDDCRKLGIDANCNISGKLSDIPSKYLEIILDNAFEAVSNALKYAHCTRLEINIAVLNQMVRCTISDNGVGCEEIIDGMGLSGMRNRMRSVNGILDFSSELGFTINMLFPLEQVNG</sequence>
<keyword evidence="5" id="KW-0547">Nucleotide-binding</keyword>
<keyword evidence="7" id="KW-0067">ATP-binding</keyword>
<dbReference type="Gene3D" id="3.30.565.10">
    <property type="entry name" value="Histidine kinase-like ATPase, C-terminal domain"/>
    <property type="match status" value="1"/>
</dbReference>
<proteinExistence type="predicted"/>
<feature type="domain" description="Signal transduction histidine kinase subgroup 3 dimerisation and phosphoacceptor" evidence="11">
    <location>
        <begin position="185"/>
        <end position="250"/>
    </location>
</feature>
<comment type="caution">
    <text evidence="12">The sequence shown here is derived from an EMBL/GenBank/DDBJ whole genome shotgun (WGS) entry which is preliminary data.</text>
</comment>
<dbReference type="GO" id="GO:0000155">
    <property type="term" value="F:phosphorelay sensor kinase activity"/>
    <property type="evidence" value="ECO:0007669"/>
    <property type="project" value="InterPro"/>
</dbReference>
<evidence type="ECO:0000256" key="1">
    <source>
        <dbReference type="ARBA" id="ARBA00000085"/>
    </source>
</evidence>
<dbReference type="InterPro" id="IPR011712">
    <property type="entry name" value="Sig_transdc_His_kin_sub3_dim/P"/>
</dbReference>
<name>A0A839K215_9FIRM</name>
<dbReference type="PANTHER" id="PTHR24421">
    <property type="entry name" value="NITRATE/NITRITE SENSOR PROTEIN NARX-RELATED"/>
    <property type="match status" value="1"/>
</dbReference>
<reference evidence="12 13" key="1">
    <citation type="submission" date="2020-07" db="EMBL/GenBank/DDBJ databases">
        <title>Characterization and genome sequencing of isolate MD1, a novel member within the family Lachnospiraceae.</title>
        <authorList>
            <person name="Rettenmaier R."/>
            <person name="Di Bello L."/>
            <person name="Zinser C."/>
            <person name="Scheitz K."/>
            <person name="Liebl W."/>
            <person name="Zverlov V."/>
        </authorList>
    </citation>
    <scope>NUCLEOTIDE SEQUENCE [LARGE SCALE GENOMIC DNA]</scope>
    <source>
        <strain evidence="12 13">MD1</strain>
    </source>
</reference>
<keyword evidence="4" id="KW-0808">Transferase</keyword>
<dbReference type="GO" id="GO:0005524">
    <property type="term" value="F:ATP binding"/>
    <property type="evidence" value="ECO:0007669"/>
    <property type="project" value="UniProtKB-KW"/>
</dbReference>
<evidence type="ECO:0000256" key="4">
    <source>
        <dbReference type="ARBA" id="ARBA00022679"/>
    </source>
</evidence>
<evidence type="ECO:0000256" key="5">
    <source>
        <dbReference type="ARBA" id="ARBA00022741"/>
    </source>
</evidence>
<organism evidence="12 13">
    <name type="scientific">Variimorphobacter saccharofermentans</name>
    <dbReference type="NCBI Taxonomy" id="2755051"/>
    <lineage>
        <taxon>Bacteria</taxon>
        <taxon>Bacillati</taxon>
        <taxon>Bacillota</taxon>
        <taxon>Clostridia</taxon>
        <taxon>Lachnospirales</taxon>
        <taxon>Lachnospiraceae</taxon>
        <taxon>Variimorphobacter</taxon>
    </lineage>
</organism>
<dbReference type="InterPro" id="IPR050482">
    <property type="entry name" value="Sensor_HK_TwoCompSys"/>
</dbReference>
<dbReference type="Pfam" id="PF07730">
    <property type="entry name" value="HisKA_3"/>
    <property type="match status" value="1"/>
</dbReference>
<dbReference type="Pfam" id="PF02518">
    <property type="entry name" value="HATPase_c"/>
    <property type="match status" value="1"/>
</dbReference>
<evidence type="ECO:0000313" key="13">
    <source>
        <dbReference type="Proteomes" id="UP000574276"/>
    </source>
</evidence>
<feature type="transmembrane region" description="Helical" evidence="9">
    <location>
        <begin position="9"/>
        <end position="27"/>
    </location>
</feature>
<feature type="transmembrane region" description="Helical" evidence="9">
    <location>
        <begin position="122"/>
        <end position="142"/>
    </location>
</feature>
<dbReference type="InterPro" id="IPR003594">
    <property type="entry name" value="HATPase_dom"/>
</dbReference>
<dbReference type="EMBL" id="JACEGA010000001">
    <property type="protein sequence ID" value="MBB2183448.1"/>
    <property type="molecule type" value="Genomic_DNA"/>
</dbReference>
<dbReference type="InterPro" id="IPR036890">
    <property type="entry name" value="HATPase_C_sf"/>
</dbReference>
<keyword evidence="6" id="KW-0418">Kinase</keyword>
<evidence type="ECO:0000259" key="10">
    <source>
        <dbReference type="Pfam" id="PF02518"/>
    </source>
</evidence>
<keyword evidence="9" id="KW-0812">Transmembrane</keyword>
<evidence type="ECO:0000256" key="3">
    <source>
        <dbReference type="ARBA" id="ARBA00022553"/>
    </source>
</evidence>
<accession>A0A839K215</accession>
<keyword evidence="13" id="KW-1185">Reference proteome</keyword>
<protein>
    <recommendedName>
        <fullName evidence="2">histidine kinase</fullName>
        <ecNumber evidence="2">2.7.13.3</ecNumber>
    </recommendedName>
</protein>
<keyword evidence="9" id="KW-0472">Membrane</keyword>
<evidence type="ECO:0000256" key="6">
    <source>
        <dbReference type="ARBA" id="ARBA00022777"/>
    </source>
</evidence>
<dbReference type="Gene3D" id="1.20.5.1930">
    <property type="match status" value="1"/>
</dbReference>
<keyword evidence="9" id="KW-1133">Transmembrane helix</keyword>
<dbReference type="AlphaFoldDB" id="A0A839K215"/>
<dbReference type="RefSeq" id="WP_228353104.1">
    <property type="nucleotide sequence ID" value="NZ_JACEGA010000001.1"/>
</dbReference>
<evidence type="ECO:0000256" key="8">
    <source>
        <dbReference type="ARBA" id="ARBA00023012"/>
    </source>
</evidence>
<dbReference type="EC" id="2.7.13.3" evidence="2"/>
<feature type="domain" description="Histidine kinase/HSP90-like ATPase" evidence="10">
    <location>
        <begin position="298"/>
        <end position="374"/>
    </location>
</feature>
<evidence type="ECO:0000256" key="9">
    <source>
        <dbReference type="SAM" id="Phobius"/>
    </source>
</evidence>
<dbReference type="GO" id="GO:0046983">
    <property type="term" value="F:protein dimerization activity"/>
    <property type="evidence" value="ECO:0007669"/>
    <property type="project" value="InterPro"/>
</dbReference>
<keyword evidence="3" id="KW-0597">Phosphoprotein</keyword>
<evidence type="ECO:0000256" key="7">
    <source>
        <dbReference type="ARBA" id="ARBA00022840"/>
    </source>
</evidence>
<feature type="transmembrane region" description="Helical" evidence="9">
    <location>
        <begin position="39"/>
        <end position="55"/>
    </location>
</feature>
<dbReference type="CDD" id="cd16917">
    <property type="entry name" value="HATPase_UhpB-NarQ-NarX-like"/>
    <property type="match status" value="1"/>
</dbReference>
<dbReference type="SUPFAM" id="SSF55874">
    <property type="entry name" value="ATPase domain of HSP90 chaperone/DNA topoisomerase II/histidine kinase"/>
    <property type="match status" value="1"/>
</dbReference>
<evidence type="ECO:0000313" key="12">
    <source>
        <dbReference type="EMBL" id="MBB2183448.1"/>
    </source>
</evidence>
<dbReference type="PANTHER" id="PTHR24421:SF10">
    <property type="entry name" value="NITRATE_NITRITE SENSOR PROTEIN NARQ"/>
    <property type="match status" value="1"/>
</dbReference>
<gene>
    <name evidence="12" type="ORF">H0486_11215</name>
</gene>
<comment type="catalytic activity">
    <reaction evidence="1">
        <text>ATP + protein L-histidine = ADP + protein N-phospho-L-histidine.</text>
        <dbReference type="EC" id="2.7.13.3"/>
    </reaction>
</comment>
<evidence type="ECO:0000256" key="2">
    <source>
        <dbReference type="ARBA" id="ARBA00012438"/>
    </source>
</evidence>